<dbReference type="EMBL" id="UHJG01000002">
    <property type="protein sequence ID" value="SUQ37287.1"/>
    <property type="molecule type" value="Genomic_DNA"/>
</dbReference>
<evidence type="ECO:0000313" key="1">
    <source>
        <dbReference type="EMBL" id="SUQ37287.1"/>
    </source>
</evidence>
<accession>A0A380S8Y8</accession>
<dbReference type="Proteomes" id="UP000255169">
    <property type="component" value="Unassembled WGS sequence"/>
</dbReference>
<dbReference type="AlphaFoldDB" id="A0A380S8Y8"/>
<reference evidence="1 2" key="1">
    <citation type="submission" date="2018-06" db="EMBL/GenBank/DDBJ databases">
        <authorList>
            <consortium name="Pathogen Informatics"/>
            <person name="Doyle S."/>
        </authorList>
    </citation>
    <scope>NUCLEOTIDE SEQUENCE [LARGE SCALE GENOMIC DNA]</scope>
    <source>
        <strain evidence="1 2">NCTC10476</strain>
    </source>
</reference>
<protein>
    <submittedName>
        <fullName evidence="1">Uncharacterized protein</fullName>
    </submittedName>
</protein>
<organism evidence="1 2">
    <name type="scientific">Yersinia ruckeri</name>
    <dbReference type="NCBI Taxonomy" id="29486"/>
    <lineage>
        <taxon>Bacteria</taxon>
        <taxon>Pseudomonadati</taxon>
        <taxon>Pseudomonadota</taxon>
        <taxon>Gammaproteobacteria</taxon>
        <taxon>Enterobacterales</taxon>
        <taxon>Yersiniaceae</taxon>
        <taxon>Yersinia</taxon>
    </lineage>
</organism>
<evidence type="ECO:0000313" key="2">
    <source>
        <dbReference type="Proteomes" id="UP000255169"/>
    </source>
</evidence>
<gene>
    <name evidence="1" type="ORF">NCTC10476_03409</name>
</gene>
<proteinExistence type="predicted"/>
<sequence length="43" mass="4955">MGYLRLTVSDVAIAWFFSLTRKLDNILSCLVSQVLILYRNSYA</sequence>
<name>A0A380S8Y8_YERRU</name>
<keyword evidence="2" id="KW-1185">Reference proteome</keyword>